<feature type="compositionally biased region" description="Basic and acidic residues" evidence="1">
    <location>
        <begin position="48"/>
        <end position="68"/>
    </location>
</feature>
<sequence>MTGVDPVDGGEMGAGGVAEGRAGSYGFGAVNTNLQGIRKGMVACGRSAVDDQRRRRRDSIANRRPVELSRIRQRARDVTAWLKPTMMDPSPPTEQVHPCPSPPPRPRAAASRSRGSR</sequence>
<dbReference type="EMBL" id="BAAALT010000243">
    <property type="protein sequence ID" value="GAA1827875.1"/>
    <property type="molecule type" value="Genomic_DNA"/>
</dbReference>
<keyword evidence="3" id="KW-1185">Reference proteome</keyword>
<dbReference type="Proteomes" id="UP001500218">
    <property type="component" value="Unassembled WGS sequence"/>
</dbReference>
<comment type="caution">
    <text evidence="2">The sequence shown here is derived from an EMBL/GenBank/DDBJ whole genome shotgun (WGS) entry which is preliminary data.</text>
</comment>
<organism evidence="2 3">
    <name type="scientific">Luedemannella flava</name>
    <dbReference type="NCBI Taxonomy" id="349316"/>
    <lineage>
        <taxon>Bacteria</taxon>
        <taxon>Bacillati</taxon>
        <taxon>Actinomycetota</taxon>
        <taxon>Actinomycetes</taxon>
        <taxon>Micromonosporales</taxon>
        <taxon>Micromonosporaceae</taxon>
        <taxon>Luedemannella</taxon>
    </lineage>
</organism>
<proteinExistence type="predicted"/>
<feature type="compositionally biased region" description="Gly residues" evidence="1">
    <location>
        <begin position="10"/>
        <end position="26"/>
    </location>
</feature>
<feature type="region of interest" description="Disordered" evidence="1">
    <location>
        <begin position="47"/>
        <end position="68"/>
    </location>
</feature>
<feature type="compositionally biased region" description="Low complexity" evidence="1">
    <location>
        <begin position="107"/>
        <end position="117"/>
    </location>
</feature>
<name>A0ABN2MKL5_9ACTN</name>
<evidence type="ECO:0000313" key="3">
    <source>
        <dbReference type="Proteomes" id="UP001500218"/>
    </source>
</evidence>
<feature type="region of interest" description="Disordered" evidence="1">
    <location>
        <begin position="1"/>
        <end position="26"/>
    </location>
</feature>
<feature type="region of interest" description="Disordered" evidence="1">
    <location>
        <begin position="82"/>
        <end position="117"/>
    </location>
</feature>
<accession>A0ABN2MKL5</accession>
<gene>
    <name evidence="2" type="ORF">GCM10009682_53830</name>
</gene>
<evidence type="ECO:0000313" key="2">
    <source>
        <dbReference type="EMBL" id="GAA1827875.1"/>
    </source>
</evidence>
<evidence type="ECO:0000256" key="1">
    <source>
        <dbReference type="SAM" id="MobiDB-lite"/>
    </source>
</evidence>
<reference evidence="2 3" key="1">
    <citation type="journal article" date="2019" name="Int. J. Syst. Evol. Microbiol.">
        <title>The Global Catalogue of Microorganisms (GCM) 10K type strain sequencing project: providing services to taxonomists for standard genome sequencing and annotation.</title>
        <authorList>
            <consortium name="The Broad Institute Genomics Platform"/>
            <consortium name="The Broad Institute Genome Sequencing Center for Infectious Disease"/>
            <person name="Wu L."/>
            <person name="Ma J."/>
        </authorList>
    </citation>
    <scope>NUCLEOTIDE SEQUENCE [LARGE SCALE GENOMIC DNA]</scope>
    <source>
        <strain evidence="2 3">JCM 13250</strain>
    </source>
</reference>
<protein>
    <submittedName>
        <fullName evidence="2">Uncharacterized protein</fullName>
    </submittedName>
</protein>